<gene>
    <name evidence="5" type="ORF">BKH27_12805</name>
</gene>
<keyword evidence="3 5" id="KW-0067">ATP-binding</keyword>
<dbReference type="CDD" id="cd03255">
    <property type="entry name" value="ABC_MJ0796_LolCDE_FtsE"/>
    <property type="match status" value="1"/>
</dbReference>
<dbReference type="GO" id="GO:0005524">
    <property type="term" value="F:ATP binding"/>
    <property type="evidence" value="ECO:0007669"/>
    <property type="project" value="UniProtKB-KW"/>
</dbReference>
<organism evidence="5 6">
    <name type="scientific">Actinomyces oris</name>
    <dbReference type="NCBI Taxonomy" id="544580"/>
    <lineage>
        <taxon>Bacteria</taxon>
        <taxon>Bacillati</taxon>
        <taxon>Actinomycetota</taxon>
        <taxon>Actinomycetes</taxon>
        <taxon>Actinomycetales</taxon>
        <taxon>Actinomycetaceae</taxon>
        <taxon>Actinomyces</taxon>
    </lineage>
</organism>
<dbReference type="Pfam" id="PF00005">
    <property type="entry name" value="ABC_tran"/>
    <property type="match status" value="1"/>
</dbReference>
<protein>
    <submittedName>
        <fullName evidence="5">ABC transporter ATP-binding protein</fullName>
    </submittedName>
</protein>
<reference evidence="5 6" key="1">
    <citation type="submission" date="2016-12" db="EMBL/GenBank/DDBJ databases">
        <title>Genomic comparison of strains in the 'Actinomyces naeslundii' group.</title>
        <authorList>
            <person name="Mughal S.R."/>
            <person name="Do T."/>
            <person name="Gilbert S.C."/>
            <person name="Witherden E.A."/>
            <person name="Didelot X."/>
            <person name="Beighton D."/>
        </authorList>
    </citation>
    <scope>NUCLEOTIDE SEQUENCE [LARGE SCALE GENOMIC DNA]</scope>
    <source>
        <strain evidence="5 6">MMRCO6-1</strain>
    </source>
</reference>
<dbReference type="PROSITE" id="PS50893">
    <property type="entry name" value="ABC_TRANSPORTER_2"/>
    <property type="match status" value="1"/>
</dbReference>
<keyword evidence="2" id="KW-0547">Nucleotide-binding</keyword>
<dbReference type="GO" id="GO:0005886">
    <property type="term" value="C:plasma membrane"/>
    <property type="evidence" value="ECO:0007669"/>
    <property type="project" value="TreeGrafter"/>
</dbReference>
<evidence type="ECO:0000256" key="2">
    <source>
        <dbReference type="ARBA" id="ARBA00022741"/>
    </source>
</evidence>
<evidence type="ECO:0000259" key="4">
    <source>
        <dbReference type="PROSITE" id="PS50893"/>
    </source>
</evidence>
<dbReference type="InterPro" id="IPR003439">
    <property type="entry name" value="ABC_transporter-like_ATP-bd"/>
</dbReference>
<proteinExistence type="predicted"/>
<dbReference type="SUPFAM" id="SSF52540">
    <property type="entry name" value="P-loop containing nucleoside triphosphate hydrolases"/>
    <property type="match status" value="1"/>
</dbReference>
<dbReference type="PROSITE" id="PS00211">
    <property type="entry name" value="ABC_TRANSPORTER_1"/>
    <property type="match status" value="1"/>
</dbReference>
<dbReference type="AlphaFoldDB" id="A0A1Q8VST4"/>
<dbReference type="PANTHER" id="PTHR24220:SF86">
    <property type="entry name" value="ABC TRANSPORTER ABCH.1"/>
    <property type="match status" value="1"/>
</dbReference>
<feature type="domain" description="ABC transporter" evidence="4">
    <location>
        <begin position="5"/>
        <end position="224"/>
    </location>
</feature>
<dbReference type="GO" id="GO:0016887">
    <property type="term" value="F:ATP hydrolysis activity"/>
    <property type="evidence" value="ECO:0007669"/>
    <property type="project" value="InterPro"/>
</dbReference>
<dbReference type="InterPro" id="IPR003593">
    <property type="entry name" value="AAA+_ATPase"/>
</dbReference>
<sequence length="225" mass="23904">MTQALELIEVSVDYHRGGQPVHALDSVSLAIGRSESVAVVGPSGCGKSTLLGVLGLTIPPTSGSVLVNGVPAPSDPDRRARTRNRLLGLIPQSGAVIDHLSVLANVALPLEYSRPRTRRRDRHERARQALADVGIAWAEASAPPRLSGGERQRVAVARALVNRPRCILADEPTASLDSVTALEVTSLLISRSTRDDGSLIIATHDPRVAEVCDRVLTMQDGRLTG</sequence>
<dbReference type="Gene3D" id="3.40.50.300">
    <property type="entry name" value="P-loop containing nucleotide triphosphate hydrolases"/>
    <property type="match status" value="1"/>
</dbReference>
<dbReference type="InterPro" id="IPR017871">
    <property type="entry name" value="ABC_transporter-like_CS"/>
</dbReference>
<dbReference type="GO" id="GO:0022857">
    <property type="term" value="F:transmembrane transporter activity"/>
    <property type="evidence" value="ECO:0007669"/>
    <property type="project" value="TreeGrafter"/>
</dbReference>
<comment type="caution">
    <text evidence="5">The sequence shown here is derived from an EMBL/GenBank/DDBJ whole genome shotgun (WGS) entry which is preliminary data.</text>
</comment>
<dbReference type="SMART" id="SM00382">
    <property type="entry name" value="AAA"/>
    <property type="match status" value="1"/>
</dbReference>
<evidence type="ECO:0000256" key="3">
    <source>
        <dbReference type="ARBA" id="ARBA00022840"/>
    </source>
</evidence>
<evidence type="ECO:0000313" key="5">
    <source>
        <dbReference type="EMBL" id="OLO51144.1"/>
    </source>
</evidence>
<accession>A0A1Q8VST4</accession>
<dbReference type="PANTHER" id="PTHR24220">
    <property type="entry name" value="IMPORT ATP-BINDING PROTEIN"/>
    <property type="match status" value="1"/>
</dbReference>
<dbReference type="EMBL" id="MSKM01000059">
    <property type="protein sequence ID" value="OLO51144.1"/>
    <property type="molecule type" value="Genomic_DNA"/>
</dbReference>
<dbReference type="Proteomes" id="UP000185772">
    <property type="component" value="Unassembled WGS sequence"/>
</dbReference>
<evidence type="ECO:0000256" key="1">
    <source>
        <dbReference type="ARBA" id="ARBA00022448"/>
    </source>
</evidence>
<dbReference type="RefSeq" id="WP_070661030.1">
    <property type="nucleotide sequence ID" value="NZ_MSKM01000059.1"/>
</dbReference>
<evidence type="ECO:0000313" key="6">
    <source>
        <dbReference type="Proteomes" id="UP000185772"/>
    </source>
</evidence>
<name>A0A1Q8VST4_9ACTO</name>
<dbReference type="InterPro" id="IPR027417">
    <property type="entry name" value="P-loop_NTPase"/>
</dbReference>
<dbReference type="InterPro" id="IPR017911">
    <property type="entry name" value="MacB-like_ATP-bd"/>
</dbReference>
<keyword evidence="1" id="KW-0813">Transport</keyword>
<dbReference type="InterPro" id="IPR015854">
    <property type="entry name" value="ABC_transpr_LolD-like"/>
</dbReference>